<dbReference type="InterPro" id="IPR016181">
    <property type="entry name" value="Acyl_CoA_acyltransferase"/>
</dbReference>
<sequence>MQIREATVNDIEVLTSLMEQLGYPTTIESMRIRMNNIELSSDYHTLLALYEGKVVGMIGLVKGYYYEMDGSYVRIVALVVDSYFRGKGIGKKLLKEAESWARRIGATGIGLNSGNRPERFNAHKLYKNMGYIEKSIGFAKSLI</sequence>
<comment type="caution">
    <text evidence="4">The sequence shown here is derived from an EMBL/GenBank/DDBJ whole genome shotgun (WGS) entry which is preliminary data.</text>
</comment>
<evidence type="ECO:0000256" key="1">
    <source>
        <dbReference type="ARBA" id="ARBA00022679"/>
    </source>
</evidence>
<dbReference type="Pfam" id="PF00583">
    <property type="entry name" value="Acetyltransf_1"/>
    <property type="match status" value="1"/>
</dbReference>
<dbReference type="Proteomes" id="UP000679950">
    <property type="component" value="Unassembled WGS sequence"/>
</dbReference>
<accession>A0ABQ4KJZ1</accession>
<dbReference type="PANTHER" id="PTHR43877:SF2">
    <property type="entry name" value="AMINOALKYLPHOSPHONATE N-ACETYLTRANSFERASE-RELATED"/>
    <property type="match status" value="1"/>
</dbReference>
<dbReference type="PANTHER" id="PTHR43877">
    <property type="entry name" value="AMINOALKYLPHOSPHONATE N-ACETYLTRANSFERASE-RELATED-RELATED"/>
    <property type="match status" value="1"/>
</dbReference>
<dbReference type="EMBL" id="BORB01000021">
    <property type="protein sequence ID" value="GIN58263.1"/>
    <property type="molecule type" value="Genomic_DNA"/>
</dbReference>
<dbReference type="SUPFAM" id="SSF55729">
    <property type="entry name" value="Acyl-CoA N-acyltransferases (Nat)"/>
    <property type="match status" value="1"/>
</dbReference>
<dbReference type="InterPro" id="IPR050832">
    <property type="entry name" value="Bact_Acetyltransf"/>
</dbReference>
<organism evidence="4 5">
    <name type="scientific">Lederbergia ruris</name>
    <dbReference type="NCBI Taxonomy" id="217495"/>
    <lineage>
        <taxon>Bacteria</taxon>
        <taxon>Bacillati</taxon>
        <taxon>Bacillota</taxon>
        <taxon>Bacilli</taxon>
        <taxon>Bacillales</taxon>
        <taxon>Bacillaceae</taxon>
        <taxon>Lederbergia</taxon>
    </lineage>
</organism>
<dbReference type="RefSeq" id="WP_246516858.1">
    <property type="nucleotide sequence ID" value="NZ_BORB01000021.1"/>
</dbReference>
<evidence type="ECO:0000313" key="4">
    <source>
        <dbReference type="EMBL" id="GIN58263.1"/>
    </source>
</evidence>
<proteinExistence type="predicted"/>
<dbReference type="Gene3D" id="3.40.630.30">
    <property type="match status" value="1"/>
</dbReference>
<keyword evidence="2" id="KW-0012">Acyltransferase</keyword>
<evidence type="ECO:0000313" key="5">
    <source>
        <dbReference type="Proteomes" id="UP000679950"/>
    </source>
</evidence>
<dbReference type="InterPro" id="IPR000182">
    <property type="entry name" value="GNAT_dom"/>
</dbReference>
<feature type="domain" description="N-acetyltransferase" evidence="3">
    <location>
        <begin position="1"/>
        <end position="143"/>
    </location>
</feature>
<name>A0ABQ4KJZ1_9BACI</name>
<evidence type="ECO:0000256" key="2">
    <source>
        <dbReference type="ARBA" id="ARBA00023315"/>
    </source>
</evidence>
<dbReference type="CDD" id="cd04301">
    <property type="entry name" value="NAT_SF"/>
    <property type="match status" value="1"/>
</dbReference>
<protein>
    <submittedName>
        <fullName evidence="4">N-acetyltransferase</fullName>
    </submittedName>
</protein>
<evidence type="ECO:0000259" key="3">
    <source>
        <dbReference type="PROSITE" id="PS51186"/>
    </source>
</evidence>
<keyword evidence="5" id="KW-1185">Reference proteome</keyword>
<dbReference type="PROSITE" id="PS51186">
    <property type="entry name" value="GNAT"/>
    <property type="match status" value="1"/>
</dbReference>
<reference evidence="4 5" key="1">
    <citation type="submission" date="2021-03" db="EMBL/GenBank/DDBJ databases">
        <title>Antimicrobial resistance genes in bacteria isolated from Japanese honey, and their potential for conferring macrolide and lincosamide resistance in the American foulbrood pathogen Paenibacillus larvae.</title>
        <authorList>
            <person name="Okamoto M."/>
            <person name="Kumagai M."/>
            <person name="Kanamori H."/>
            <person name="Takamatsu D."/>
        </authorList>
    </citation>
    <scope>NUCLEOTIDE SEQUENCE [LARGE SCALE GENOMIC DNA]</scope>
    <source>
        <strain evidence="4 5">J8TS2</strain>
    </source>
</reference>
<keyword evidence="1" id="KW-0808">Transferase</keyword>
<gene>
    <name evidence="4" type="ORF">J8TS2_25820</name>
</gene>